<dbReference type="PANTHER" id="PTHR12844">
    <property type="entry name" value="CONNECTOR ENCHANCER OF KINASE SUPPRESSOR OF RAS"/>
    <property type="match status" value="1"/>
</dbReference>
<dbReference type="InterPro" id="IPR051566">
    <property type="entry name" value="CNKSR"/>
</dbReference>
<feature type="region of interest" description="Disordered" evidence="3">
    <location>
        <begin position="377"/>
        <end position="460"/>
    </location>
</feature>
<dbReference type="InParanoid" id="A0A6P7LNN5"/>
<dbReference type="InterPro" id="IPR011993">
    <property type="entry name" value="PH-like_dom_sf"/>
</dbReference>
<dbReference type="Gene3D" id="1.10.150.50">
    <property type="entry name" value="Transcription Factor, Ets-1"/>
    <property type="match status" value="1"/>
</dbReference>
<dbReference type="InterPro" id="IPR001478">
    <property type="entry name" value="PDZ"/>
</dbReference>
<feature type="compositionally biased region" description="Acidic residues" evidence="3">
    <location>
        <begin position="305"/>
        <end position="315"/>
    </location>
</feature>
<dbReference type="InterPro" id="IPR049628">
    <property type="entry name" value="CNK1-3_SAM"/>
</dbReference>
<dbReference type="Gene3D" id="2.30.42.10">
    <property type="match status" value="1"/>
</dbReference>
<feature type="compositionally biased region" description="Acidic residues" evidence="3">
    <location>
        <begin position="586"/>
        <end position="596"/>
    </location>
</feature>
<keyword evidence="9" id="KW-0808">Transferase</keyword>
<dbReference type="SMART" id="SM00233">
    <property type="entry name" value="PH"/>
    <property type="match status" value="1"/>
</dbReference>
<feature type="domain" description="SAM" evidence="5">
    <location>
        <begin position="7"/>
        <end position="70"/>
    </location>
</feature>
<evidence type="ECO:0000313" key="9">
    <source>
        <dbReference type="RefSeq" id="XP_028995438.1"/>
    </source>
</evidence>
<feature type="compositionally biased region" description="Low complexity" evidence="3">
    <location>
        <begin position="806"/>
        <end position="817"/>
    </location>
</feature>
<dbReference type="PROSITE" id="PS50105">
    <property type="entry name" value="SAM_DOMAIN"/>
    <property type="match status" value="1"/>
</dbReference>
<feature type="domain" description="PH" evidence="4">
    <location>
        <begin position="475"/>
        <end position="575"/>
    </location>
</feature>
<sequence length="837" mass="92625">MEDISSWSAERVGDWLRGLDAIMHQYPVSEWRLSGQDLLQLTSVDLEGLGVQKIGHQELVLEAVEKLCSLKYDVGGESLRGATEKLRAVAHTLQMGIQNRWRLNAYDGRSSSKLPPGVLQVVVELIASAKGLFSLLNRCQLFEHSGFTSSKHIFSYCRDLGEIVHKDTTAYEKEKDVISVCRQLVAVCDEILNSGSEALLANSAQLQSVDLVPVSPGDQLGIEITSTGASNHYVTGTAAEPSSDVNILAGDEVIQVNDQVVVGWSRENLVKKLQENPSGVTLVLKRIPGSAARRVSVRRPPPTQIEEEEEEQSEEGDPKQSVLQRVAASVKSLSFRKGPEIQLIEEQPESPELERSLSISLGSGDLESLDSSFKLSPAIRRRAQTSSTRSSSPLRLPSFRSSSPLNLASFRSPSPLRSASFRSSSPQTGNQETASVKSCPVMVGQTGNKEGKKSSTKGMTAVMSRRRVSCRELGKPDCDGWLWKKRKDSSLFLTQKWQRFWFILKGPSLYWYTTQQDEKAEGLVNIASYDIESAGDHKRKYVFKMCHQRFQNFFFAADHVSDMSKWINCLITAIQKHKKFHKGPDSEEECYSETDSEGERSPSPLRPNKDKKVQSDTLPRPKGKTSKVPPPTSPPGGSKGAGSQEDEMSLMLNSIKKGGVSLIGHEQPLTHDHFRKSFIRRNKNPVINEFAHKLRALESTLKAREAELLQINKVLEDPNLTPSKYRQWRQQNEELVLEIDRQRPPKASEGGDNAAVQDTPVKEVPLETVAMETATTLTEGAYGLRLSDGEQLVDAEADPVPEIPRGSPSPGSSPVLELSLGSLQDSINRELGESFYI</sequence>
<dbReference type="InterPro" id="IPR001849">
    <property type="entry name" value="PH_domain"/>
</dbReference>
<evidence type="ECO:0000256" key="3">
    <source>
        <dbReference type="SAM" id="MobiDB-lite"/>
    </source>
</evidence>
<keyword evidence="9" id="KW-0418">Kinase</keyword>
<dbReference type="SUPFAM" id="SSF50729">
    <property type="entry name" value="PH domain-like"/>
    <property type="match status" value="1"/>
</dbReference>
<dbReference type="OrthoDB" id="2157866at2759"/>
<dbReference type="SUPFAM" id="SSF47769">
    <property type="entry name" value="SAM/Pointed domain"/>
    <property type="match status" value="1"/>
</dbReference>
<gene>
    <name evidence="9" type="primary">cnksr1</name>
</gene>
<feature type="region of interest" description="Disordered" evidence="3">
    <location>
        <begin position="788"/>
        <end position="817"/>
    </location>
</feature>
<feature type="compositionally biased region" description="Polar residues" evidence="3">
    <location>
        <begin position="427"/>
        <end position="436"/>
    </location>
</feature>
<dbReference type="InterPro" id="IPR036034">
    <property type="entry name" value="PDZ_sf"/>
</dbReference>
<evidence type="ECO:0000259" key="7">
    <source>
        <dbReference type="PROSITE" id="PS51290"/>
    </source>
</evidence>
<feature type="domain" description="PDZ" evidence="6">
    <location>
        <begin position="208"/>
        <end position="288"/>
    </location>
</feature>
<dbReference type="AlphaFoldDB" id="A0A6P7LNN5"/>
<feature type="domain" description="CRIC" evidence="7">
    <location>
        <begin position="78"/>
        <end position="171"/>
    </location>
</feature>
<evidence type="ECO:0000259" key="5">
    <source>
        <dbReference type="PROSITE" id="PS50105"/>
    </source>
</evidence>
<evidence type="ECO:0000259" key="4">
    <source>
        <dbReference type="PROSITE" id="PS50003"/>
    </source>
</evidence>
<protein>
    <submittedName>
        <fullName evidence="9">Connector enhancer of kinase suppressor of ras 1</fullName>
    </submittedName>
</protein>
<dbReference type="Pfam" id="PF00595">
    <property type="entry name" value="PDZ"/>
    <property type="match status" value="1"/>
</dbReference>
<comment type="similarity">
    <text evidence="1">Belongs to the CNKSR family.</text>
</comment>
<evidence type="ECO:0000256" key="2">
    <source>
        <dbReference type="ARBA" id="ARBA00022553"/>
    </source>
</evidence>
<evidence type="ECO:0000256" key="1">
    <source>
        <dbReference type="ARBA" id="ARBA00009498"/>
    </source>
</evidence>
<dbReference type="PANTHER" id="PTHR12844:SF10">
    <property type="entry name" value="CONNECTOR ENHANCER OF KINASE SUPPRESSOR OF RAS 1"/>
    <property type="match status" value="1"/>
</dbReference>
<dbReference type="CDD" id="cd01260">
    <property type="entry name" value="PH_CNK_mammalian-like"/>
    <property type="match status" value="1"/>
</dbReference>
<dbReference type="GeneID" id="114848817"/>
<dbReference type="PROSITE" id="PS50003">
    <property type="entry name" value="PH_DOMAIN"/>
    <property type="match status" value="1"/>
</dbReference>
<dbReference type="Pfam" id="PF00169">
    <property type="entry name" value="PH"/>
    <property type="match status" value="1"/>
</dbReference>
<dbReference type="InterPro" id="IPR017874">
    <property type="entry name" value="CRIC_domain"/>
</dbReference>
<dbReference type="InterPro" id="IPR013761">
    <property type="entry name" value="SAM/pointed_sf"/>
</dbReference>
<proteinExistence type="inferred from homology"/>
<dbReference type="PROSITE" id="PS51290">
    <property type="entry name" value="CRIC"/>
    <property type="match status" value="1"/>
</dbReference>
<accession>A0A6P7LNN5</accession>
<keyword evidence="2" id="KW-0597">Phosphoprotein</keyword>
<dbReference type="Proteomes" id="UP000515150">
    <property type="component" value="Chromosome 22"/>
</dbReference>
<feature type="region of interest" description="Disordered" evidence="3">
    <location>
        <begin position="582"/>
        <end position="645"/>
    </location>
</feature>
<dbReference type="SMART" id="SM00454">
    <property type="entry name" value="SAM"/>
    <property type="match status" value="1"/>
</dbReference>
<dbReference type="Pfam" id="PF10534">
    <property type="entry name" value="CRIC_ras_sig"/>
    <property type="match status" value="1"/>
</dbReference>
<dbReference type="Pfam" id="PF00536">
    <property type="entry name" value="SAM_1"/>
    <property type="match status" value="1"/>
</dbReference>
<name>A0A6P7LNN5_BETSP</name>
<dbReference type="Gene3D" id="2.30.29.30">
    <property type="entry name" value="Pleckstrin-homology domain (PH domain)/Phosphotyrosine-binding domain (PTB)"/>
    <property type="match status" value="1"/>
</dbReference>
<dbReference type="GO" id="GO:0016301">
    <property type="term" value="F:kinase activity"/>
    <property type="evidence" value="ECO:0007669"/>
    <property type="project" value="UniProtKB-KW"/>
</dbReference>
<organism evidence="8 9">
    <name type="scientific">Betta splendens</name>
    <name type="common">Siamese fighting fish</name>
    <dbReference type="NCBI Taxonomy" id="158456"/>
    <lineage>
        <taxon>Eukaryota</taxon>
        <taxon>Metazoa</taxon>
        <taxon>Chordata</taxon>
        <taxon>Craniata</taxon>
        <taxon>Vertebrata</taxon>
        <taxon>Euteleostomi</taxon>
        <taxon>Actinopterygii</taxon>
        <taxon>Neopterygii</taxon>
        <taxon>Teleostei</taxon>
        <taxon>Neoteleostei</taxon>
        <taxon>Acanthomorphata</taxon>
        <taxon>Anabantaria</taxon>
        <taxon>Anabantiformes</taxon>
        <taxon>Anabantoidei</taxon>
        <taxon>Osphronemidae</taxon>
        <taxon>Betta</taxon>
    </lineage>
</organism>
<dbReference type="PROSITE" id="PS50106">
    <property type="entry name" value="PDZ"/>
    <property type="match status" value="1"/>
</dbReference>
<evidence type="ECO:0000313" key="8">
    <source>
        <dbReference type="Proteomes" id="UP000515150"/>
    </source>
</evidence>
<dbReference type="CDD" id="cd06748">
    <property type="entry name" value="PDZ_CNK1_2_3-like"/>
    <property type="match status" value="1"/>
</dbReference>
<dbReference type="InterPro" id="IPR001660">
    <property type="entry name" value="SAM"/>
</dbReference>
<dbReference type="CDD" id="cd09511">
    <property type="entry name" value="SAM_CNK1_2_3-suppressor"/>
    <property type="match status" value="1"/>
</dbReference>
<keyword evidence="8" id="KW-1185">Reference proteome</keyword>
<dbReference type="RefSeq" id="XP_028995438.1">
    <property type="nucleotide sequence ID" value="XM_029139605.3"/>
</dbReference>
<dbReference type="SUPFAM" id="SSF50156">
    <property type="entry name" value="PDZ domain-like"/>
    <property type="match status" value="1"/>
</dbReference>
<dbReference type="SMART" id="SM00228">
    <property type="entry name" value="PDZ"/>
    <property type="match status" value="1"/>
</dbReference>
<feature type="compositionally biased region" description="Low complexity" evidence="3">
    <location>
        <begin position="386"/>
        <end position="426"/>
    </location>
</feature>
<dbReference type="KEGG" id="bspl:114848817"/>
<dbReference type="CTD" id="10256"/>
<reference evidence="9" key="1">
    <citation type="submission" date="2025-08" db="UniProtKB">
        <authorList>
            <consortium name="RefSeq"/>
        </authorList>
    </citation>
    <scope>IDENTIFICATION</scope>
</reference>
<evidence type="ECO:0000259" key="6">
    <source>
        <dbReference type="PROSITE" id="PS50106"/>
    </source>
</evidence>
<feature type="region of interest" description="Disordered" evidence="3">
    <location>
        <begin position="291"/>
        <end position="321"/>
    </location>
</feature>